<proteinExistence type="predicted"/>
<evidence type="ECO:0000256" key="1">
    <source>
        <dbReference type="SAM" id="MobiDB-lite"/>
    </source>
</evidence>
<feature type="region of interest" description="Disordered" evidence="1">
    <location>
        <begin position="102"/>
        <end position="121"/>
    </location>
</feature>
<reference evidence="2" key="1">
    <citation type="submission" date="2021-06" db="EMBL/GenBank/DDBJ databases">
        <authorList>
            <person name="Kallberg Y."/>
            <person name="Tangrot J."/>
            <person name="Rosling A."/>
        </authorList>
    </citation>
    <scope>NUCLEOTIDE SEQUENCE</scope>
    <source>
        <strain evidence="2">FL130A</strain>
    </source>
</reference>
<protein>
    <submittedName>
        <fullName evidence="2">8533_t:CDS:1</fullName>
    </submittedName>
</protein>
<name>A0A9N8ZY58_9GLOM</name>
<keyword evidence="3" id="KW-1185">Reference proteome</keyword>
<comment type="caution">
    <text evidence="2">The sequence shown here is derived from an EMBL/GenBank/DDBJ whole genome shotgun (WGS) entry which is preliminary data.</text>
</comment>
<evidence type="ECO:0000313" key="3">
    <source>
        <dbReference type="Proteomes" id="UP000789508"/>
    </source>
</evidence>
<dbReference type="AlphaFoldDB" id="A0A9N8ZY58"/>
<accession>A0A9N8ZY58</accession>
<evidence type="ECO:0000313" key="2">
    <source>
        <dbReference type="EMBL" id="CAG8510766.1"/>
    </source>
</evidence>
<dbReference type="EMBL" id="CAJVPS010000825">
    <property type="protein sequence ID" value="CAG8510766.1"/>
    <property type="molecule type" value="Genomic_DNA"/>
</dbReference>
<gene>
    <name evidence="2" type="ORF">ALEPTO_LOCUS3963</name>
</gene>
<sequence length="144" mass="16946">MAKMILYDFIESRCVAESRYMMDTQLEKLIKEVSVSAPNDIEYIARSLTIKDLDKITNSELIVYGRLCTALSEAECRRIEEGQIEKWAIKARWKEPEKKVELKERNAEEPIQQTESERKRDEQTEIIVILDSDASLYNWLKEKN</sequence>
<dbReference type="Proteomes" id="UP000789508">
    <property type="component" value="Unassembled WGS sequence"/>
</dbReference>
<organism evidence="2 3">
    <name type="scientific">Ambispora leptoticha</name>
    <dbReference type="NCBI Taxonomy" id="144679"/>
    <lineage>
        <taxon>Eukaryota</taxon>
        <taxon>Fungi</taxon>
        <taxon>Fungi incertae sedis</taxon>
        <taxon>Mucoromycota</taxon>
        <taxon>Glomeromycotina</taxon>
        <taxon>Glomeromycetes</taxon>
        <taxon>Archaeosporales</taxon>
        <taxon>Ambisporaceae</taxon>
        <taxon>Ambispora</taxon>
    </lineage>
</organism>